<sequence>MYPLCMIVGSSGQGKVLPQEDRVPGGHVALLRGEDRRVRRMAVAHRTASVVEFRAAVDTTVTQRTVTNRLLQGQLRARRPVTCIPLTPNHCRLRREWFQARAHWRTEWRPVVLSDESRFCLGASDGRVLVRRRPGERLHPTCLHPRHTGPTPGVMVWGAISYGSRCSLVVIPRTLICTSVW</sequence>
<dbReference type="AlphaFoldDB" id="A0A4Y2BXD2"/>
<keyword evidence="2" id="KW-1185">Reference proteome</keyword>
<dbReference type="EMBL" id="BGPR01000117">
    <property type="protein sequence ID" value="GBL96135.1"/>
    <property type="molecule type" value="Genomic_DNA"/>
</dbReference>
<evidence type="ECO:0008006" key="3">
    <source>
        <dbReference type="Google" id="ProtNLM"/>
    </source>
</evidence>
<protein>
    <recommendedName>
        <fullName evidence="3">Transposase Tc1-like domain-containing protein</fullName>
    </recommendedName>
</protein>
<dbReference type="Gene3D" id="3.30.420.10">
    <property type="entry name" value="Ribonuclease H-like superfamily/Ribonuclease H"/>
    <property type="match status" value="1"/>
</dbReference>
<reference evidence="1 2" key="1">
    <citation type="journal article" date="2019" name="Sci. Rep.">
        <title>Orb-weaving spider Araneus ventricosus genome elucidates the spidroin gene catalogue.</title>
        <authorList>
            <person name="Kono N."/>
            <person name="Nakamura H."/>
            <person name="Ohtoshi R."/>
            <person name="Moran D.A.P."/>
            <person name="Shinohara A."/>
            <person name="Yoshida Y."/>
            <person name="Fujiwara M."/>
            <person name="Mori M."/>
            <person name="Tomita M."/>
            <person name="Arakawa K."/>
        </authorList>
    </citation>
    <scope>NUCLEOTIDE SEQUENCE [LARGE SCALE GENOMIC DNA]</scope>
</reference>
<organism evidence="1 2">
    <name type="scientific">Araneus ventricosus</name>
    <name type="common">Orbweaver spider</name>
    <name type="synonym">Epeira ventricosa</name>
    <dbReference type="NCBI Taxonomy" id="182803"/>
    <lineage>
        <taxon>Eukaryota</taxon>
        <taxon>Metazoa</taxon>
        <taxon>Ecdysozoa</taxon>
        <taxon>Arthropoda</taxon>
        <taxon>Chelicerata</taxon>
        <taxon>Arachnida</taxon>
        <taxon>Araneae</taxon>
        <taxon>Araneomorphae</taxon>
        <taxon>Entelegynae</taxon>
        <taxon>Araneoidea</taxon>
        <taxon>Araneidae</taxon>
        <taxon>Araneus</taxon>
    </lineage>
</organism>
<evidence type="ECO:0000313" key="2">
    <source>
        <dbReference type="Proteomes" id="UP000499080"/>
    </source>
</evidence>
<dbReference type="Proteomes" id="UP000499080">
    <property type="component" value="Unassembled WGS sequence"/>
</dbReference>
<comment type="caution">
    <text evidence="1">The sequence shown here is derived from an EMBL/GenBank/DDBJ whole genome shotgun (WGS) entry which is preliminary data.</text>
</comment>
<evidence type="ECO:0000313" key="1">
    <source>
        <dbReference type="EMBL" id="GBL96135.1"/>
    </source>
</evidence>
<name>A0A4Y2BXD2_ARAVE</name>
<dbReference type="InterPro" id="IPR036397">
    <property type="entry name" value="RNaseH_sf"/>
</dbReference>
<dbReference type="GO" id="GO:0003676">
    <property type="term" value="F:nucleic acid binding"/>
    <property type="evidence" value="ECO:0007669"/>
    <property type="project" value="InterPro"/>
</dbReference>
<gene>
    <name evidence="1" type="ORF">AVEN_104359_1</name>
</gene>
<proteinExistence type="predicted"/>
<accession>A0A4Y2BXD2</accession>